<dbReference type="CDD" id="cd12148">
    <property type="entry name" value="fungal_TF_MHR"/>
    <property type="match status" value="1"/>
</dbReference>
<gene>
    <name evidence="6" type="ORF">NKR23_g3428</name>
</gene>
<accession>A0AA38S4U5</accession>
<dbReference type="Pfam" id="PF00172">
    <property type="entry name" value="Zn_clus"/>
    <property type="match status" value="1"/>
</dbReference>
<dbReference type="InterPro" id="IPR050613">
    <property type="entry name" value="Sec_Metabolite_Reg"/>
</dbReference>
<name>A0AA38S4U5_9PEZI</name>
<evidence type="ECO:0000313" key="6">
    <source>
        <dbReference type="EMBL" id="KAJ9150669.1"/>
    </source>
</evidence>
<dbReference type="GO" id="GO:0000981">
    <property type="term" value="F:DNA-binding transcription factor activity, RNA polymerase II-specific"/>
    <property type="evidence" value="ECO:0007669"/>
    <property type="project" value="InterPro"/>
</dbReference>
<feature type="region of interest" description="Disordered" evidence="4">
    <location>
        <begin position="229"/>
        <end position="249"/>
    </location>
</feature>
<feature type="compositionally biased region" description="Polar residues" evidence="4">
    <location>
        <begin position="31"/>
        <end position="43"/>
    </location>
</feature>
<evidence type="ECO:0000313" key="7">
    <source>
        <dbReference type="Proteomes" id="UP001174694"/>
    </source>
</evidence>
<dbReference type="SUPFAM" id="SSF57701">
    <property type="entry name" value="Zn2/Cys6 DNA-binding domain"/>
    <property type="match status" value="1"/>
</dbReference>
<reference evidence="6" key="1">
    <citation type="submission" date="2022-07" db="EMBL/GenBank/DDBJ databases">
        <title>Fungi with potential for degradation of polypropylene.</title>
        <authorList>
            <person name="Gostincar C."/>
        </authorList>
    </citation>
    <scope>NUCLEOTIDE SEQUENCE</scope>
    <source>
        <strain evidence="6">EXF-13308</strain>
    </source>
</reference>
<feature type="domain" description="Zn(2)-C6 fungal-type" evidence="5">
    <location>
        <begin position="58"/>
        <end position="89"/>
    </location>
</feature>
<dbReference type="AlphaFoldDB" id="A0AA38S4U5"/>
<dbReference type="InterPro" id="IPR007219">
    <property type="entry name" value="XnlR_reg_dom"/>
</dbReference>
<dbReference type="PROSITE" id="PS50048">
    <property type="entry name" value="ZN2_CY6_FUNGAL_2"/>
    <property type="match status" value="1"/>
</dbReference>
<dbReference type="PANTHER" id="PTHR31001:SF74">
    <property type="entry name" value="ZN(II)2CYS6 TRANSCRIPTION FACTOR (EUROFUNG)"/>
    <property type="match status" value="1"/>
</dbReference>
<evidence type="ECO:0000259" key="5">
    <source>
        <dbReference type="PROSITE" id="PS50048"/>
    </source>
</evidence>
<feature type="compositionally biased region" description="Pro residues" evidence="4">
    <location>
        <begin position="1"/>
        <end position="13"/>
    </location>
</feature>
<evidence type="ECO:0000256" key="1">
    <source>
        <dbReference type="ARBA" id="ARBA00004123"/>
    </source>
</evidence>
<dbReference type="GO" id="GO:0008270">
    <property type="term" value="F:zinc ion binding"/>
    <property type="evidence" value="ECO:0007669"/>
    <property type="project" value="InterPro"/>
</dbReference>
<organism evidence="6 7">
    <name type="scientific">Pleurostoma richardsiae</name>
    <dbReference type="NCBI Taxonomy" id="41990"/>
    <lineage>
        <taxon>Eukaryota</taxon>
        <taxon>Fungi</taxon>
        <taxon>Dikarya</taxon>
        <taxon>Ascomycota</taxon>
        <taxon>Pezizomycotina</taxon>
        <taxon>Sordariomycetes</taxon>
        <taxon>Sordariomycetidae</taxon>
        <taxon>Calosphaeriales</taxon>
        <taxon>Pleurostomataceae</taxon>
        <taxon>Pleurostoma</taxon>
    </lineage>
</organism>
<dbReference type="EMBL" id="JANBVO010000007">
    <property type="protein sequence ID" value="KAJ9150669.1"/>
    <property type="molecule type" value="Genomic_DNA"/>
</dbReference>
<dbReference type="InterPro" id="IPR001138">
    <property type="entry name" value="Zn2Cys6_DnaBD"/>
</dbReference>
<feature type="region of interest" description="Disordered" evidence="4">
    <location>
        <begin position="126"/>
        <end position="204"/>
    </location>
</feature>
<dbReference type="GO" id="GO:0006351">
    <property type="term" value="P:DNA-templated transcription"/>
    <property type="evidence" value="ECO:0007669"/>
    <property type="project" value="InterPro"/>
</dbReference>
<dbReference type="GO" id="GO:0005634">
    <property type="term" value="C:nucleus"/>
    <property type="evidence" value="ECO:0007669"/>
    <property type="project" value="UniProtKB-SubCell"/>
</dbReference>
<dbReference type="GO" id="GO:0003677">
    <property type="term" value="F:DNA binding"/>
    <property type="evidence" value="ECO:0007669"/>
    <property type="project" value="InterPro"/>
</dbReference>
<evidence type="ECO:0000256" key="3">
    <source>
        <dbReference type="ARBA" id="ARBA00023242"/>
    </source>
</evidence>
<feature type="compositionally biased region" description="Low complexity" evidence="4">
    <location>
        <begin position="126"/>
        <end position="135"/>
    </location>
</feature>
<dbReference type="Proteomes" id="UP001174694">
    <property type="component" value="Unassembled WGS sequence"/>
</dbReference>
<dbReference type="PROSITE" id="PS00463">
    <property type="entry name" value="ZN2_CY6_FUNGAL_1"/>
    <property type="match status" value="1"/>
</dbReference>
<proteinExistence type="predicted"/>
<feature type="compositionally biased region" description="Basic and acidic residues" evidence="4">
    <location>
        <begin position="236"/>
        <end position="248"/>
    </location>
</feature>
<feature type="region of interest" description="Disordered" evidence="4">
    <location>
        <begin position="1"/>
        <end position="52"/>
    </location>
</feature>
<dbReference type="SMART" id="SM00066">
    <property type="entry name" value="GAL4"/>
    <property type="match status" value="1"/>
</dbReference>
<dbReference type="Gene3D" id="4.10.240.10">
    <property type="entry name" value="Zn(2)-C6 fungal-type DNA-binding domain"/>
    <property type="match status" value="1"/>
</dbReference>
<comment type="subcellular location">
    <subcellularLocation>
        <location evidence="1">Nucleus</location>
    </subcellularLocation>
</comment>
<dbReference type="SMART" id="SM00906">
    <property type="entry name" value="Fungal_trans"/>
    <property type="match status" value="1"/>
</dbReference>
<keyword evidence="3" id="KW-0539">Nucleus</keyword>
<sequence>MEVPPAPPAPPAAPSGNDRNSPADLRAAEGSPSQDRSPQQPGSQRAFPDRRRERLQFSCNNCRRRKVRCDRQHPCYTCLSRGLGLTCTYTPEPPNTAAPRGITVHDRIQLLEGLVVSLMQQHAPQQAASAAPTVQNPASKSPVGSAEGETSPVRQIEAAPTVATSSPEGVDESFPPGDRQCPPSREDDLDLAPSEHGSMRMHPHGANYVDSAHWTAVLDSISQLKDHWEKEEEEKMAEPDEYELRDSPGPRLLYEPVQATKTEILASIPARPVVDRLVSRYFDAVGITPAVLHSGQFLREYERFWEDPRATPILWVALLFSIMCLATHIGQLSLTSTPDQDIGNRVYILRERTVQCLVLGHYTRGGAHVMEALINYCATELLLCKDADIGLWILSGTVVRLSLSMGYHRDPRNFSAISPFDGEMRRRVWTTVVQLDLRISGQMGLPRIIKPEHCDVAEPRNLLDSDFDENTAELPPSRPETEATPLLYGLAKNRIDAISGLIIDTISDTRPCSYSKIMELDKKLREAQTSLPPILQWEPLGRSIAVPPRIVMHRVWLQLGVQRLTVCLHRKYLALSLAQERYKYSRDCCLEASMKILEYQQLIDEETQPDGQLYFVRWMMSSVVQNNFLLAMSVLCYYIQLVSVRPQALLDPETLAKIRRLLRSSYEIWLRASPTSQEARKAVDYLSIILGQQGTERSLDRQDTVDYPSQDVNPVDQPPWDAYQDFSVPYGMDLMAIDLPATTSYGASTEHDRPSASTGTLDPFNTRDFLVWGP</sequence>
<dbReference type="CDD" id="cd00067">
    <property type="entry name" value="GAL4"/>
    <property type="match status" value="1"/>
</dbReference>
<protein>
    <submittedName>
        <fullName evidence="6">Nonribosomal peptide synthetase 14</fullName>
    </submittedName>
</protein>
<comment type="caution">
    <text evidence="6">The sequence shown here is derived from an EMBL/GenBank/DDBJ whole genome shotgun (WGS) entry which is preliminary data.</text>
</comment>
<keyword evidence="7" id="KW-1185">Reference proteome</keyword>
<dbReference type="InterPro" id="IPR036864">
    <property type="entry name" value="Zn2-C6_fun-type_DNA-bd_sf"/>
</dbReference>
<keyword evidence="2" id="KW-0479">Metal-binding</keyword>
<evidence type="ECO:0000256" key="2">
    <source>
        <dbReference type="ARBA" id="ARBA00022723"/>
    </source>
</evidence>
<dbReference type="PANTHER" id="PTHR31001">
    <property type="entry name" value="UNCHARACTERIZED TRANSCRIPTIONAL REGULATORY PROTEIN"/>
    <property type="match status" value="1"/>
</dbReference>
<dbReference type="Pfam" id="PF04082">
    <property type="entry name" value="Fungal_trans"/>
    <property type="match status" value="1"/>
</dbReference>
<evidence type="ECO:0000256" key="4">
    <source>
        <dbReference type="SAM" id="MobiDB-lite"/>
    </source>
</evidence>